<comment type="caution">
    <text evidence="2">The sequence shown here is derived from an EMBL/GenBank/DDBJ whole genome shotgun (WGS) entry which is preliminary data.</text>
</comment>
<evidence type="ECO:0008006" key="4">
    <source>
        <dbReference type="Google" id="ProtNLM"/>
    </source>
</evidence>
<evidence type="ECO:0000313" key="2">
    <source>
        <dbReference type="EMBL" id="GKT32427.1"/>
    </source>
</evidence>
<dbReference type="PROSITE" id="PS51450">
    <property type="entry name" value="LRR"/>
    <property type="match status" value="1"/>
</dbReference>
<keyword evidence="1" id="KW-0472">Membrane</keyword>
<protein>
    <recommendedName>
        <fullName evidence="4">Receptor-like protein kinase</fullName>
    </recommendedName>
</protein>
<dbReference type="InterPro" id="IPR001611">
    <property type="entry name" value="Leu-rich_rpt"/>
</dbReference>
<reference evidence="2" key="1">
    <citation type="submission" date="2022-03" db="EMBL/GenBank/DDBJ databases">
        <title>Draft genome sequence of Aduncisulcus paluster, a free-living microaerophilic Fornicata.</title>
        <authorList>
            <person name="Yuyama I."/>
            <person name="Kume K."/>
            <person name="Tamura T."/>
            <person name="Inagaki Y."/>
            <person name="Hashimoto T."/>
        </authorList>
    </citation>
    <scope>NUCLEOTIDE SEQUENCE</scope>
    <source>
        <strain evidence="2">NY0171</strain>
    </source>
</reference>
<name>A0ABQ5KIS7_9EUKA</name>
<feature type="non-terminal residue" evidence="2">
    <location>
        <position position="503"/>
    </location>
</feature>
<dbReference type="InterPro" id="IPR032675">
    <property type="entry name" value="LRR_dom_sf"/>
</dbReference>
<feature type="transmembrane region" description="Helical" evidence="1">
    <location>
        <begin position="141"/>
        <end position="161"/>
    </location>
</feature>
<accession>A0ABQ5KIS7</accession>
<sequence>MSFTAIVFCYFIQANPLLSAKYGISSPNSPPLPQPDDGLSQANSSFLCNHLATFLSQSAIVDRYLLSDNILSLPSEYSLFIDVFSNVGANSYYSRDIKDSSPHYSIISWFLDLLIPFILFLSVVSLCFFSDSRSLSLSNHSFFFTCVFISIMCFIPLGFPIDDIHFSPAQQSLHSKEFEFDLNDHFDLDPADSSVDIPDDNMRAALCRSIGSEDDCSPSEFDLAQITDFAGKNSSISDIEGSEYLISINSFDISNNEITSLEPISNLGQISKLYIQTTDLSADPMDITDSNAYLNYSNRFSSVYLFGNPNIFDISVFYKSMGMLSFALSNSSLSIYIPLCRFELDTPFWTYFSNIFPLHDPNFSKDEYILPNNCSLNSNIGNKPYNCYGSQCPSIVLNEVYNPLSGEKECASISKEGSNGECFTVHDEYLRSYLRSNCGVSAEANGVLSVASLRSTATCTSLSLSDVSSDLSLITTLQGLEYVQGLDSEVNNIGLTELHLDGY</sequence>
<evidence type="ECO:0000313" key="3">
    <source>
        <dbReference type="Proteomes" id="UP001057375"/>
    </source>
</evidence>
<keyword evidence="1" id="KW-1133">Transmembrane helix</keyword>
<dbReference type="Proteomes" id="UP001057375">
    <property type="component" value="Unassembled WGS sequence"/>
</dbReference>
<organism evidence="2 3">
    <name type="scientific">Aduncisulcus paluster</name>
    <dbReference type="NCBI Taxonomy" id="2918883"/>
    <lineage>
        <taxon>Eukaryota</taxon>
        <taxon>Metamonada</taxon>
        <taxon>Carpediemonas-like organisms</taxon>
        <taxon>Aduncisulcus</taxon>
    </lineage>
</organism>
<dbReference type="Gene3D" id="3.80.10.10">
    <property type="entry name" value="Ribonuclease Inhibitor"/>
    <property type="match status" value="1"/>
</dbReference>
<evidence type="ECO:0000256" key="1">
    <source>
        <dbReference type="SAM" id="Phobius"/>
    </source>
</evidence>
<feature type="transmembrane region" description="Helical" evidence="1">
    <location>
        <begin position="106"/>
        <end position="129"/>
    </location>
</feature>
<proteinExistence type="predicted"/>
<keyword evidence="1" id="KW-0812">Transmembrane</keyword>
<keyword evidence="3" id="KW-1185">Reference proteome</keyword>
<dbReference type="EMBL" id="BQXS01009986">
    <property type="protein sequence ID" value="GKT32427.1"/>
    <property type="molecule type" value="Genomic_DNA"/>
</dbReference>
<gene>
    <name evidence="2" type="ORF">ADUPG1_006591</name>
</gene>